<protein>
    <submittedName>
        <fullName evidence="4">Succinate dehydrogenase subunit 4</fullName>
    </submittedName>
</protein>
<evidence type="ECO:0000256" key="3">
    <source>
        <dbReference type="SAM" id="Phobius"/>
    </source>
</evidence>
<feature type="transmembrane region" description="Helical" evidence="3">
    <location>
        <begin position="47"/>
        <end position="79"/>
    </location>
</feature>
<dbReference type="GO" id="GO:0045273">
    <property type="term" value="C:respiratory chain complex II (succinate dehydrogenase)"/>
    <property type="evidence" value="ECO:0007669"/>
    <property type="project" value="InterPro"/>
</dbReference>
<dbReference type="InterPro" id="IPR044963">
    <property type="entry name" value="SDH4"/>
</dbReference>
<proteinExistence type="predicted"/>
<dbReference type="GeneID" id="63657502"/>
<keyword evidence="3" id="KW-1133">Transmembrane helix</keyword>
<feature type="transmembrane region" description="Helical" evidence="3">
    <location>
        <begin position="6"/>
        <end position="26"/>
    </location>
</feature>
<dbReference type="GO" id="GO:0006099">
    <property type="term" value="P:tricarboxylic acid cycle"/>
    <property type="evidence" value="ECO:0007669"/>
    <property type="project" value="InterPro"/>
</dbReference>
<evidence type="ECO:0000256" key="2">
    <source>
        <dbReference type="ARBA" id="ARBA00011313"/>
    </source>
</evidence>
<geneLocation type="mitochondrion" evidence="4"/>
<dbReference type="PANTHER" id="PTHR36358">
    <property type="entry name" value="SUCCINATE DEHYDROGENASE SUBUNIT 4, MITOCHONDRIAL"/>
    <property type="match status" value="1"/>
</dbReference>
<dbReference type="RefSeq" id="YP_010047123.1">
    <property type="nucleotide sequence ID" value="NC_054332.1"/>
</dbReference>
<organism evidence="4">
    <name type="scientific">Pyrus betulifolia</name>
    <dbReference type="NCBI Taxonomy" id="436086"/>
    <lineage>
        <taxon>Eukaryota</taxon>
        <taxon>Viridiplantae</taxon>
        <taxon>Streptophyta</taxon>
        <taxon>Embryophyta</taxon>
        <taxon>Tracheophyta</taxon>
        <taxon>Spermatophyta</taxon>
        <taxon>Magnoliopsida</taxon>
        <taxon>eudicotyledons</taxon>
        <taxon>Gunneridae</taxon>
        <taxon>Pentapetalae</taxon>
        <taxon>rosids</taxon>
        <taxon>fabids</taxon>
        <taxon>Rosales</taxon>
        <taxon>Rosaceae</taxon>
        <taxon>Amygdaloideae</taxon>
        <taxon>Maleae</taxon>
        <taxon>Pyrus</taxon>
    </lineage>
</organism>
<gene>
    <name evidence="4" type="primary">sdh4</name>
</gene>
<feature type="transmembrane region" description="Helical" evidence="3">
    <location>
        <begin position="253"/>
        <end position="271"/>
    </location>
</feature>
<feature type="transmembrane region" description="Helical" evidence="3">
    <location>
        <begin position="99"/>
        <end position="119"/>
    </location>
</feature>
<dbReference type="GO" id="GO:0005743">
    <property type="term" value="C:mitochondrial inner membrane"/>
    <property type="evidence" value="ECO:0007669"/>
    <property type="project" value="UniProtKB-SubCell"/>
</dbReference>
<dbReference type="InterPro" id="IPR034804">
    <property type="entry name" value="SQR/QFR_C/D"/>
</dbReference>
<reference evidence="4" key="1">
    <citation type="submission" date="2020-10" db="EMBL/GenBank/DDBJ databases">
        <title>Complete Mitochondrial Genome of Pyrus betulifolia Bunge.</title>
        <authorList>
            <person name="Yuan M."/>
            <person name="Ji P."/>
            <person name="Qiu Z."/>
            <person name="Li D."/>
        </authorList>
    </citation>
    <scope>NUCLEOTIDE SEQUENCE</scope>
</reference>
<keyword evidence="3" id="KW-0472">Membrane</keyword>
<evidence type="ECO:0000313" key="4">
    <source>
        <dbReference type="EMBL" id="QPJ79556.1"/>
    </source>
</evidence>
<feature type="transmembrane region" description="Helical" evidence="3">
    <location>
        <begin position="227"/>
        <end position="247"/>
    </location>
</feature>
<comment type="subunit">
    <text evidence="2">Component of complex II composed of eight subunits in plants: four classical SDH subunits SDH1, SDH2, SDH3 and SDH4 (a flavoprotein (FP), an iron-sulfur protein (IP), and a cytochrome b composed of a large and a small subunit.), as well as four subunits unknown in mitochondria from bacteria and heterotrophic eukaryotes.</text>
</comment>
<name>A0A7T0CRI2_9ROSA</name>
<sequence length="272" mass="31170">MACSFRALTLLFSMRESSYFYIFFFFRKKKTHFYVLKTEQTTLLSKLVIYSSTLSFIFLYLDGPFSILLLNLSLFWHIYKGIEEIMADHVHQEMTRNLILVYLRLFLLIVIKDVFLSLVSSPNKSKNLMDQTHPWLLRNISALRCGRNVMLCFELEPRGGRTVSGGSSSENWRKREIPTGSAGLTLSRGSVGRDLEDPSRLVPSTCSASISFVFLLLSQGNATSSSICIPSCCLFLGLEIMVSWPFWLHCFPLMLFWISDSLSLFLCLCLFH</sequence>
<dbReference type="SUPFAM" id="SSF81343">
    <property type="entry name" value="Fumarate reductase respiratory complex transmembrane subunits"/>
    <property type="match status" value="1"/>
</dbReference>
<evidence type="ECO:0000256" key="1">
    <source>
        <dbReference type="ARBA" id="ARBA00004434"/>
    </source>
</evidence>
<keyword evidence="4" id="KW-0496">Mitochondrion</keyword>
<comment type="subcellular location">
    <subcellularLocation>
        <location evidence="1">Mitochondrion inner membrane</location>
        <topology evidence="1">Single-pass membrane protein</topology>
    </subcellularLocation>
</comment>
<accession>A0A7T0CRI2</accession>
<dbReference type="PANTHER" id="PTHR36358:SF1">
    <property type="entry name" value="SUCCINATE DEHYDROGENASE SUBUNIT 4, MITOCHONDRIAL"/>
    <property type="match status" value="1"/>
</dbReference>
<keyword evidence="3" id="KW-0812">Transmembrane</keyword>
<dbReference type="AlphaFoldDB" id="A0A7T0CRI2"/>
<dbReference type="GO" id="GO:0006121">
    <property type="term" value="P:mitochondrial electron transport, succinate to ubiquinone"/>
    <property type="evidence" value="ECO:0007669"/>
    <property type="project" value="InterPro"/>
</dbReference>
<dbReference type="EMBL" id="MW080658">
    <property type="protein sequence ID" value="QPJ79556.1"/>
    <property type="molecule type" value="Genomic_DNA"/>
</dbReference>